<dbReference type="GeneID" id="86940456"/>
<evidence type="ECO:0000313" key="4">
    <source>
        <dbReference type="Proteomes" id="UP000018466"/>
    </source>
</evidence>
<dbReference type="Gene3D" id="3.30.1450.10">
    <property type="match status" value="2"/>
</dbReference>
<accession>A0AA36Y5A4</accession>
<sequence length="213" mass="21810">MKKKLILALTLSLSLFAVACGGKKDPGTAESSAVSSAAESSVSANSAAGSESGAAAASDAADGSQAVTVAPDAAMATAFRALKKDMSYAEVEKLFGRAGTAGAAKGSYNWTSEDGAGIVTVAFESDHLTNYSQVGVIVDKSAKATMDAYNRLKPEMSYDEAKELLGGDGVPVSTSYIAGQVISSYTWTDPDGLSFALTFSNDKLSAMNTNRSQ</sequence>
<evidence type="ECO:0000313" key="3">
    <source>
        <dbReference type="EMBL" id="EHO17080.1"/>
    </source>
</evidence>
<feature type="signal peptide" evidence="2">
    <location>
        <begin position="1"/>
        <end position="19"/>
    </location>
</feature>
<protein>
    <recommendedName>
        <fullName evidence="5">DUF3862 domain-containing protein</fullName>
    </recommendedName>
</protein>
<evidence type="ECO:0008006" key="5">
    <source>
        <dbReference type="Google" id="ProtNLM"/>
    </source>
</evidence>
<keyword evidence="1 2" id="KW-0732">Signal</keyword>
<dbReference type="RefSeq" id="WP_009532512.1">
    <property type="nucleotide sequence ID" value="NZ_JH590862.1"/>
</dbReference>
<name>A0AA36Y5A4_9FIRM</name>
<dbReference type="AlphaFoldDB" id="A0AA36Y5A4"/>
<proteinExistence type="predicted"/>
<comment type="caution">
    <text evidence="3">The sequence shown here is derived from an EMBL/GenBank/DDBJ whole genome shotgun (WGS) entry which is preliminary data.</text>
</comment>
<evidence type="ECO:0000256" key="1">
    <source>
        <dbReference type="ARBA" id="ARBA00022729"/>
    </source>
</evidence>
<dbReference type="Proteomes" id="UP000018466">
    <property type="component" value="Unassembled WGS sequence"/>
</dbReference>
<organism evidence="3 4">
    <name type="scientific">Stomatobaculum longum</name>
    <dbReference type="NCBI Taxonomy" id="796942"/>
    <lineage>
        <taxon>Bacteria</taxon>
        <taxon>Bacillati</taxon>
        <taxon>Bacillota</taxon>
        <taxon>Clostridia</taxon>
        <taxon>Lachnospirales</taxon>
        <taxon>Lachnospiraceae</taxon>
        <taxon>Stomatobaculum</taxon>
    </lineage>
</organism>
<dbReference type="InterPro" id="IPR037873">
    <property type="entry name" value="BamE-like"/>
</dbReference>
<keyword evidence="4" id="KW-1185">Reference proteome</keyword>
<dbReference type="EMBL" id="AGEL01000006">
    <property type="protein sequence ID" value="EHO17080.1"/>
    <property type="molecule type" value="Genomic_DNA"/>
</dbReference>
<feature type="chain" id="PRO_5041223035" description="DUF3862 domain-containing protein" evidence="2">
    <location>
        <begin position="20"/>
        <end position="213"/>
    </location>
</feature>
<dbReference type="PROSITE" id="PS51257">
    <property type="entry name" value="PROKAR_LIPOPROTEIN"/>
    <property type="match status" value="1"/>
</dbReference>
<reference evidence="3 4" key="1">
    <citation type="submission" date="2011-10" db="EMBL/GenBank/DDBJ databases">
        <title>The Genome Sequence of Lachnospiraceae bacterium ACC2.</title>
        <authorList>
            <consortium name="The Broad Institute Genome Sequencing Platform"/>
            <person name="Earl A."/>
            <person name="Ward D."/>
            <person name="Feldgarden M."/>
            <person name="Gevers D."/>
            <person name="Sizova M."/>
            <person name="Hazen A."/>
            <person name="Epstein S."/>
            <person name="Young S.K."/>
            <person name="Zeng Q."/>
            <person name="Gargeya S."/>
            <person name="Fitzgerald M."/>
            <person name="Haas B."/>
            <person name="Abouelleil A."/>
            <person name="Alvarado L."/>
            <person name="Arachchi H.M."/>
            <person name="Berlin A."/>
            <person name="Brown A."/>
            <person name="Chapman S.B."/>
            <person name="Chen Z."/>
            <person name="Dunbar C."/>
            <person name="Freedman E."/>
            <person name="Gearin G."/>
            <person name="Goldberg J."/>
            <person name="Griggs A."/>
            <person name="Gujja S."/>
            <person name="Heiman D."/>
            <person name="Howarth C."/>
            <person name="Larson L."/>
            <person name="Lui A."/>
            <person name="MacDonald P.J.P."/>
            <person name="Montmayeur A."/>
            <person name="Murphy C."/>
            <person name="Neiman D."/>
            <person name="Pearson M."/>
            <person name="Priest M."/>
            <person name="Roberts A."/>
            <person name="Saif S."/>
            <person name="Shea T."/>
            <person name="Shenoy N."/>
            <person name="Sisk P."/>
            <person name="Stolte C."/>
            <person name="Sykes S."/>
            <person name="Wortman J."/>
            <person name="Nusbaum C."/>
            <person name="Birren B."/>
        </authorList>
    </citation>
    <scope>NUCLEOTIDE SEQUENCE [LARGE SCALE GENOMIC DNA]</scope>
    <source>
        <strain evidence="3 4">ACC2</strain>
    </source>
</reference>
<gene>
    <name evidence="3" type="ORF">HMPREF9623_00679</name>
</gene>
<evidence type="ECO:0000256" key="2">
    <source>
        <dbReference type="SAM" id="SignalP"/>
    </source>
</evidence>